<dbReference type="EMBL" id="JAUIZM010000006">
    <property type="protein sequence ID" value="KAK1377402.1"/>
    <property type="molecule type" value="Genomic_DNA"/>
</dbReference>
<name>A0AAD8MLP3_9APIA</name>
<comment type="caution">
    <text evidence="1">The sequence shown here is derived from an EMBL/GenBank/DDBJ whole genome shotgun (WGS) entry which is preliminary data.</text>
</comment>
<proteinExistence type="predicted"/>
<evidence type="ECO:0000313" key="2">
    <source>
        <dbReference type="Proteomes" id="UP001237642"/>
    </source>
</evidence>
<sequence length="217" mass="24467">MRAQDPQINLDEMNTLLDTQFKAWMLNKAVVAWLDGFRPDCGLVCRPPGDYLILYKFLMDHDVVVNATVANLKIDISGATNVHGIIAARNSQLKNPACTSVLFWKSPANEIEVGCDGVIPLFKSCVGVPLVSVLYVDIALYIDGEIYTNTVSFVPQIAGEKLENLSIPNKETKIGVQVKWDSRKNSIYSTYHFLYWEREDEYDSDEDEYDSEEDTEG</sequence>
<dbReference type="Proteomes" id="UP001237642">
    <property type="component" value="Unassembled WGS sequence"/>
</dbReference>
<accession>A0AAD8MLP3</accession>
<reference evidence="1" key="2">
    <citation type="submission" date="2023-05" db="EMBL/GenBank/DDBJ databases">
        <authorList>
            <person name="Schelkunov M.I."/>
        </authorList>
    </citation>
    <scope>NUCLEOTIDE SEQUENCE</scope>
    <source>
        <strain evidence="1">Hsosn_3</strain>
        <tissue evidence="1">Leaf</tissue>
    </source>
</reference>
<gene>
    <name evidence="1" type="ORF">POM88_024146</name>
</gene>
<evidence type="ECO:0000313" key="1">
    <source>
        <dbReference type="EMBL" id="KAK1377402.1"/>
    </source>
</evidence>
<reference evidence="1" key="1">
    <citation type="submission" date="2023-02" db="EMBL/GenBank/DDBJ databases">
        <title>Genome of toxic invasive species Heracleum sosnowskyi carries increased number of genes despite the absence of recent whole-genome duplications.</title>
        <authorList>
            <person name="Schelkunov M."/>
            <person name="Shtratnikova V."/>
            <person name="Makarenko M."/>
            <person name="Klepikova A."/>
            <person name="Omelchenko D."/>
            <person name="Novikova G."/>
            <person name="Obukhova E."/>
            <person name="Bogdanov V."/>
            <person name="Penin A."/>
            <person name="Logacheva M."/>
        </authorList>
    </citation>
    <scope>NUCLEOTIDE SEQUENCE</scope>
    <source>
        <strain evidence="1">Hsosn_3</strain>
        <tissue evidence="1">Leaf</tissue>
    </source>
</reference>
<keyword evidence="2" id="KW-1185">Reference proteome</keyword>
<organism evidence="1 2">
    <name type="scientific">Heracleum sosnowskyi</name>
    <dbReference type="NCBI Taxonomy" id="360622"/>
    <lineage>
        <taxon>Eukaryota</taxon>
        <taxon>Viridiplantae</taxon>
        <taxon>Streptophyta</taxon>
        <taxon>Embryophyta</taxon>
        <taxon>Tracheophyta</taxon>
        <taxon>Spermatophyta</taxon>
        <taxon>Magnoliopsida</taxon>
        <taxon>eudicotyledons</taxon>
        <taxon>Gunneridae</taxon>
        <taxon>Pentapetalae</taxon>
        <taxon>asterids</taxon>
        <taxon>campanulids</taxon>
        <taxon>Apiales</taxon>
        <taxon>Apiaceae</taxon>
        <taxon>Apioideae</taxon>
        <taxon>apioid superclade</taxon>
        <taxon>Tordylieae</taxon>
        <taxon>Tordyliinae</taxon>
        <taxon>Heracleum</taxon>
    </lineage>
</organism>
<dbReference type="AlphaFoldDB" id="A0AAD8MLP3"/>
<protein>
    <submittedName>
        <fullName evidence="1">Uncharacterized protein</fullName>
    </submittedName>
</protein>